<organism evidence="2 3">
    <name type="scientific">Poseidonocella pacifica</name>
    <dbReference type="NCBI Taxonomy" id="871651"/>
    <lineage>
        <taxon>Bacteria</taxon>
        <taxon>Pseudomonadati</taxon>
        <taxon>Pseudomonadota</taxon>
        <taxon>Alphaproteobacteria</taxon>
        <taxon>Rhodobacterales</taxon>
        <taxon>Roseobacteraceae</taxon>
        <taxon>Poseidonocella</taxon>
    </lineage>
</organism>
<dbReference type="OrthoDB" id="7687386at2"/>
<dbReference type="AlphaFoldDB" id="A0A1I0Y0Y6"/>
<proteinExistence type="predicted"/>
<evidence type="ECO:0000313" key="3">
    <source>
        <dbReference type="Proteomes" id="UP000198796"/>
    </source>
</evidence>
<keyword evidence="3" id="KW-1185">Reference proteome</keyword>
<protein>
    <submittedName>
        <fullName evidence="2">NAD dependent epimerase/dehydratase family protein</fullName>
    </submittedName>
</protein>
<sequence>MTRVLILGASGRLGTFLRRAWSRGATGIDPIYQYRRSAPPEGVLWHPGDDTARLPQADAIVALWGVTSGTTDALEMNASLAEEAGRIAAGIGAKTVFHFSSAAVYGPTERPATEEAPLRQSGAYGLAKLEMERVLHGLRGPACHVALRLGNVVGGDSLRAALEGTRPATLDQFPDGRGPLRSYISPVGLSSALVRLTKQPPTALPPVLNLAAPRPLHMDALLLSAGRSWTWRPAPGSGVQQATICTSRLASLLPGLSLADDPATLIAEWQELSQ</sequence>
<dbReference type="EMBL" id="FOJU01000004">
    <property type="protein sequence ID" value="SFB06148.1"/>
    <property type="molecule type" value="Genomic_DNA"/>
</dbReference>
<name>A0A1I0Y0Y6_9RHOB</name>
<evidence type="ECO:0000313" key="2">
    <source>
        <dbReference type="EMBL" id="SFB06148.1"/>
    </source>
</evidence>
<accession>A0A1I0Y0Y6</accession>
<dbReference type="SUPFAM" id="SSF51735">
    <property type="entry name" value="NAD(P)-binding Rossmann-fold domains"/>
    <property type="match status" value="1"/>
</dbReference>
<dbReference type="RefSeq" id="WP_092065679.1">
    <property type="nucleotide sequence ID" value="NZ_FOJU01000004.1"/>
</dbReference>
<dbReference type="Pfam" id="PF01370">
    <property type="entry name" value="Epimerase"/>
    <property type="match status" value="1"/>
</dbReference>
<evidence type="ECO:0000259" key="1">
    <source>
        <dbReference type="Pfam" id="PF01370"/>
    </source>
</evidence>
<dbReference type="Gene3D" id="3.40.50.720">
    <property type="entry name" value="NAD(P)-binding Rossmann-like Domain"/>
    <property type="match status" value="1"/>
</dbReference>
<gene>
    <name evidence="2" type="ORF">SAMN05421688_2659</name>
</gene>
<reference evidence="2 3" key="1">
    <citation type="submission" date="2016-10" db="EMBL/GenBank/DDBJ databases">
        <authorList>
            <person name="de Groot N.N."/>
        </authorList>
    </citation>
    <scope>NUCLEOTIDE SEQUENCE [LARGE SCALE GENOMIC DNA]</scope>
    <source>
        <strain evidence="2 3">DSM 29316</strain>
    </source>
</reference>
<dbReference type="InterPro" id="IPR036291">
    <property type="entry name" value="NAD(P)-bd_dom_sf"/>
</dbReference>
<dbReference type="InterPro" id="IPR001509">
    <property type="entry name" value="Epimerase_deHydtase"/>
</dbReference>
<dbReference type="STRING" id="871651.SAMN05421688_2659"/>
<feature type="domain" description="NAD-dependent epimerase/dehydratase" evidence="1">
    <location>
        <begin position="4"/>
        <end position="156"/>
    </location>
</feature>
<dbReference type="Proteomes" id="UP000198796">
    <property type="component" value="Unassembled WGS sequence"/>
</dbReference>